<evidence type="ECO:0000313" key="1">
    <source>
        <dbReference type="EMBL" id="KAG7330939.1"/>
    </source>
</evidence>
<reference evidence="1 2" key="1">
    <citation type="submission" date="2021-06" db="EMBL/GenBank/DDBJ databases">
        <title>Chromosome-level genome assembly of the red-tail catfish (Hemibagrus wyckioides).</title>
        <authorList>
            <person name="Shao F."/>
        </authorList>
    </citation>
    <scope>NUCLEOTIDE SEQUENCE [LARGE SCALE GENOMIC DNA]</scope>
    <source>
        <strain evidence="1">EC202008001</strain>
        <tissue evidence="1">Blood</tissue>
    </source>
</reference>
<comment type="caution">
    <text evidence="1">The sequence shown here is derived from an EMBL/GenBank/DDBJ whole genome shotgun (WGS) entry which is preliminary data.</text>
</comment>
<gene>
    <name evidence="1" type="ORF">KOW79_004908</name>
</gene>
<accession>A0A9D3NYL4</accession>
<proteinExistence type="predicted"/>
<evidence type="ECO:0000313" key="2">
    <source>
        <dbReference type="Proteomes" id="UP000824219"/>
    </source>
</evidence>
<name>A0A9D3NYL4_9TELE</name>
<dbReference type="EMBL" id="JAHKSW010000006">
    <property type="protein sequence ID" value="KAG7330939.1"/>
    <property type="molecule type" value="Genomic_DNA"/>
</dbReference>
<protein>
    <submittedName>
        <fullName evidence="1">Uncharacterized protein</fullName>
    </submittedName>
</protein>
<dbReference type="AlphaFoldDB" id="A0A9D3NYL4"/>
<keyword evidence="2" id="KW-1185">Reference proteome</keyword>
<dbReference type="OrthoDB" id="8984989at2759"/>
<sequence>MDRGQIIGINSGEHWNKQIVEQPVGIMKMRAFVIFLVALLFINHSEALWCRACFGKNCSGRREECGSHLIDPVCGTIDTPTFYVKGCMSANTCEDYKGQPNIIAKCCRTYLCNQ</sequence>
<organism evidence="1 2">
    <name type="scientific">Hemibagrus wyckioides</name>
    <dbReference type="NCBI Taxonomy" id="337641"/>
    <lineage>
        <taxon>Eukaryota</taxon>
        <taxon>Metazoa</taxon>
        <taxon>Chordata</taxon>
        <taxon>Craniata</taxon>
        <taxon>Vertebrata</taxon>
        <taxon>Euteleostomi</taxon>
        <taxon>Actinopterygii</taxon>
        <taxon>Neopterygii</taxon>
        <taxon>Teleostei</taxon>
        <taxon>Ostariophysi</taxon>
        <taxon>Siluriformes</taxon>
        <taxon>Bagridae</taxon>
        <taxon>Hemibagrus</taxon>
    </lineage>
</organism>
<dbReference type="Proteomes" id="UP000824219">
    <property type="component" value="Linkage Group LG06"/>
</dbReference>
<dbReference type="SUPFAM" id="SSF57302">
    <property type="entry name" value="Snake toxin-like"/>
    <property type="match status" value="1"/>
</dbReference>
<dbReference type="InterPro" id="IPR045860">
    <property type="entry name" value="Snake_toxin-like_sf"/>
</dbReference>